<proteinExistence type="predicted"/>
<dbReference type="InterPro" id="IPR036181">
    <property type="entry name" value="MIT_dom_sf"/>
</dbReference>
<dbReference type="EMBL" id="MG777480">
    <property type="protein sequence ID" value="AUW30875.1"/>
    <property type="molecule type" value="Genomic_DNA"/>
</dbReference>
<accession>A0A2K9YDU0</accession>
<dbReference type="Pfam" id="PF04212">
    <property type="entry name" value="MIT"/>
    <property type="match status" value="1"/>
</dbReference>
<evidence type="ECO:0000313" key="2">
    <source>
        <dbReference type="EMBL" id="AUW30875.1"/>
    </source>
</evidence>
<sequence>MTTNDSRRFLLEEALHKANDAVFFDHHQHYEDAIIKYGDSCALLGQVMRTHLEEDDKRKIEAVRTTYVRRIYELQDYVTPNMHKL</sequence>
<dbReference type="SUPFAM" id="SSF116846">
    <property type="entry name" value="MIT domain"/>
    <property type="match status" value="1"/>
</dbReference>
<dbReference type="PANTHER" id="PTHR37327:SF1">
    <property type="entry name" value="MICROTUBULE INTERACTING AND TRANSPORT DOMAIN-CONTAINING PROTEIN"/>
    <property type="match status" value="1"/>
</dbReference>
<feature type="domain" description="MIT" evidence="1">
    <location>
        <begin position="11"/>
        <end position="75"/>
    </location>
</feature>
<name>A0A2K9YDU0_CLAUC</name>
<organism evidence="2">
    <name type="scientific">Cladonia uncialis subsp. uncialis</name>
    <dbReference type="NCBI Taxonomy" id="180999"/>
    <lineage>
        <taxon>Eukaryota</taxon>
        <taxon>Fungi</taxon>
        <taxon>Dikarya</taxon>
        <taxon>Ascomycota</taxon>
        <taxon>Pezizomycotina</taxon>
        <taxon>Lecanoromycetes</taxon>
        <taxon>OSLEUM clade</taxon>
        <taxon>Lecanoromycetidae</taxon>
        <taxon>Lecanorales</taxon>
        <taxon>Lecanorineae</taxon>
        <taxon>Cladoniaceae</taxon>
        <taxon>Cladonia</taxon>
    </lineage>
</organism>
<dbReference type="AlphaFoldDB" id="A0A2K9YDU0"/>
<dbReference type="InterPro" id="IPR007330">
    <property type="entry name" value="MIT_dom"/>
</dbReference>
<evidence type="ECO:0000259" key="1">
    <source>
        <dbReference type="Pfam" id="PF04212"/>
    </source>
</evidence>
<protein>
    <recommendedName>
        <fullName evidence="1">MIT domain-containing protein</fullName>
    </recommendedName>
</protein>
<reference evidence="2" key="1">
    <citation type="submission" date="2017-12" db="EMBL/GenBank/DDBJ databases">
        <title>Genome Sequencing Reveals a Rich Biosynthetic Potential.</title>
        <authorList>
            <person name="Bertrand R.L."/>
            <person name="Abdel-Hameed M.E."/>
            <person name="Sorensen J.L."/>
        </authorList>
    </citation>
    <scope>NUCLEOTIDE SEQUENCE</scope>
</reference>
<dbReference type="Gene3D" id="1.20.58.80">
    <property type="entry name" value="Phosphotransferase system, lactose/cellobiose-type IIA subunit"/>
    <property type="match status" value="1"/>
</dbReference>
<dbReference type="PANTHER" id="PTHR37327">
    <property type="entry name" value="CHROMOSOME 1, WHOLE GENOME SHOTGUN SEQUENCE"/>
    <property type="match status" value="1"/>
</dbReference>